<dbReference type="Gene3D" id="3.20.20.70">
    <property type="entry name" value="Aldolase class I"/>
    <property type="match status" value="1"/>
</dbReference>
<dbReference type="NCBIfam" id="TIGR00078">
    <property type="entry name" value="nadC"/>
    <property type="match status" value="1"/>
</dbReference>
<dbReference type="PANTHER" id="PTHR32179:SF3">
    <property type="entry name" value="NICOTINATE-NUCLEOTIDE PYROPHOSPHORYLASE [CARBOXYLATING]"/>
    <property type="match status" value="1"/>
</dbReference>
<dbReference type="InterPro" id="IPR002638">
    <property type="entry name" value="Quinolinate_PRibosylTrfase_C"/>
</dbReference>
<dbReference type="AlphaFoldDB" id="A0A1E5QBS4"/>
<evidence type="ECO:0000313" key="16">
    <source>
        <dbReference type="Proteomes" id="UP000095347"/>
    </source>
</evidence>
<dbReference type="Pfam" id="PF01729">
    <property type="entry name" value="QRPTase_C"/>
    <property type="match status" value="1"/>
</dbReference>
<dbReference type="CDD" id="cd01572">
    <property type="entry name" value="QPRTase"/>
    <property type="match status" value="1"/>
</dbReference>
<evidence type="ECO:0000256" key="8">
    <source>
        <dbReference type="ARBA" id="ARBA00022679"/>
    </source>
</evidence>
<evidence type="ECO:0000313" key="15">
    <source>
        <dbReference type="EMBL" id="OEJ69088.1"/>
    </source>
</evidence>
<evidence type="ECO:0000256" key="10">
    <source>
        <dbReference type="ARBA" id="ARBA00047445"/>
    </source>
</evidence>
<protein>
    <recommendedName>
        <fullName evidence="11">Probable nicotinate-nucleotide pyrophosphorylase [carboxylating]</fullName>
        <ecNumber evidence="5">2.4.2.19</ecNumber>
    </recommendedName>
    <alternativeName>
        <fullName evidence="9">Quinolinate phosphoribosyltransferase [decarboxylating]</fullName>
    </alternativeName>
</protein>
<dbReference type="Pfam" id="PF02749">
    <property type="entry name" value="QRPTase_N"/>
    <property type="match status" value="1"/>
</dbReference>
<evidence type="ECO:0000259" key="14">
    <source>
        <dbReference type="Pfam" id="PF02749"/>
    </source>
</evidence>
<dbReference type="SUPFAM" id="SSF51690">
    <property type="entry name" value="Nicotinate/Quinolinate PRTase C-terminal domain-like"/>
    <property type="match status" value="1"/>
</dbReference>
<evidence type="ECO:0000256" key="3">
    <source>
        <dbReference type="ARBA" id="ARBA00009400"/>
    </source>
</evidence>
<evidence type="ECO:0000256" key="5">
    <source>
        <dbReference type="ARBA" id="ARBA00011944"/>
    </source>
</evidence>
<evidence type="ECO:0000256" key="6">
    <source>
        <dbReference type="ARBA" id="ARBA00022642"/>
    </source>
</evidence>
<dbReference type="EC" id="2.4.2.19" evidence="5"/>
<name>A0A1E5QBS4_9PROT</name>
<dbReference type="FunFam" id="3.20.20.70:FF:000030">
    <property type="entry name" value="Nicotinate-nucleotide pyrophosphorylase, carboxylating"/>
    <property type="match status" value="1"/>
</dbReference>
<dbReference type="STRING" id="28181.BEN30_04985"/>
<keyword evidence="16" id="KW-1185">Reference proteome</keyword>
<dbReference type="InterPro" id="IPR013785">
    <property type="entry name" value="Aldolase_TIM"/>
</dbReference>
<evidence type="ECO:0000256" key="1">
    <source>
        <dbReference type="ARBA" id="ARBA00003237"/>
    </source>
</evidence>
<comment type="pathway">
    <text evidence="2">Cofactor biosynthesis; NAD(+) biosynthesis; nicotinate D-ribonucleotide from quinolinate: step 1/1.</text>
</comment>
<keyword evidence="8 12" id="KW-0808">Transferase</keyword>
<dbReference type="Gene3D" id="3.90.1170.20">
    <property type="entry name" value="Quinolinate phosphoribosyl transferase, N-terminal domain"/>
    <property type="match status" value="1"/>
</dbReference>
<dbReference type="GO" id="GO:0034213">
    <property type="term" value="P:quinolinate catabolic process"/>
    <property type="evidence" value="ECO:0007669"/>
    <property type="project" value="TreeGrafter"/>
</dbReference>
<keyword evidence="6" id="KW-0662">Pyridine nucleotide biosynthesis</keyword>
<dbReference type="EMBL" id="MCGG01000009">
    <property type="protein sequence ID" value="OEJ69088.1"/>
    <property type="molecule type" value="Genomic_DNA"/>
</dbReference>
<feature type="domain" description="Quinolinate phosphoribosyl transferase N-terminal" evidence="14">
    <location>
        <begin position="23"/>
        <end position="108"/>
    </location>
</feature>
<feature type="domain" description="Quinolinate phosphoribosyl transferase C-terminal" evidence="13">
    <location>
        <begin position="110"/>
        <end position="273"/>
    </location>
</feature>
<dbReference type="InterPro" id="IPR022412">
    <property type="entry name" value="Quinolinate_PRibosylTrfase_N"/>
</dbReference>
<dbReference type="PIRSF" id="PIRSF006250">
    <property type="entry name" value="NadC_ModD"/>
    <property type="match status" value="1"/>
</dbReference>
<evidence type="ECO:0000256" key="2">
    <source>
        <dbReference type="ARBA" id="ARBA00004893"/>
    </source>
</evidence>
<comment type="caution">
    <text evidence="15">The sequence shown here is derived from an EMBL/GenBank/DDBJ whole genome shotgun (WGS) entry which is preliminary data.</text>
</comment>
<dbReference type="InterPro" id="IPR004393">
    <property type="entry name" value="NadC"/>
</dbReference>
<organism evidence="15 16">
    <name type="scientific">Magnetovibrio blakemorei</name>
    <dbReference type="NCBI Taxonomy" id="28181"/>
    <lineage>
        <taxon>Bacteria</taxon>
        <taxon>Pseudomonadati</taxon>
        <taxon>Pseudomonadota</taxon>
        <taxon>Alphaproteobacteria</taxon>
        <taxon>Rhodospirillales</taxon>
        <taxon>Magnetovibrionaceae</taxon>
        <taxon>Magnetovibrio</taxon>
    </lineage>
</organism>
<dbReference type="SUPFAM" id="SSF54675">
    <property type="entry name" value="Nicotinate/Quinolinate PRTase N-terminal domain-like"/>
    <property type="match status" value="1"/>
</dbReference>
<sequence>MTPERVEHLIADALAEDLGHGGDITSNSTIPEDLHFQGVLAARQDMVVAGLDLAWLVFATVDDTIDWQAKCKDGDVLKAGDVVAHVSGQARALLTAERTALNLLQHLSGIATLAKTYVDAVAGTDTTILDTRKTLPGYRELAKYAARMGGATNHRMRLDDAVLIKDNHIAVAGSITAAITGAKAAGHSPIEVECDTLDQVREALDVGVDAILLDNMSVEQLVEAVALIGDQARSEASGGVTLETVRAIAQTGVNSISIGRITQSAPAVDIGLDWQTN</sequence>
<dbReference type="GO" id="GO:0009435">
    <property type="term" value="P:NAD+ biosynthetic process"/>
    <property type="evidence" value="ECO:0007669"/>
    <property type="project" value="UniProtKB-UniPathway"/>
</dbReference>
<proteinExistence type="inferred from homology"/>
<evidence type="ECO:0000256" key="9">
    <source>
        <dbReference type="ARBA" id="ARBA00033102"/>
    </source>
</evidence>
<accession>A0A1E5QBS4</accession>
<evidence type="ECO:0000256" key="4">
    <source>
        <dbReference type="ARBA" id="ARBA00011218"/>
    </source>
</evidence>
<evidence type="ECO:0000256" key="12">
    <source>
        <dbReference type="PIRNR" id="PIRNR006250"/>
    </source>
</evidence>
<comment type="catalytic activity">
    <reaction evidence="10">
        <text>nicotinate beta-D-ribonucleotide + CO2 + diphosphate = quinolinate + 5-phospho-alpha-D-ribose 1-diphosphate + 2 H(+)</text>
        <dbReference type="Rhea" id="RHEA:12733"/>
        <dbReference type="ChEBI" id="CHEBI:15378"/>
        <dbReference type="ChEBI" id="CHEBI:16526"/>
        <dbReference type="ChEBI" id="CHEBI:29959"/>
        <dbReference type="ChEBI" id="CHEBI:33019"/>
        <dbReference type="ChEBI" id="CHEBI:57502"/>
        <dbReference type="ChEBI" id="CHEBI:58017"/>
        <dbReference type="EC" id="2.4.2.19"/>
    </reaction>
</comment>
<dbReference type="GO" id="GO:0004514">
    <property type="term" value="F:nicotinate-nucleotide diphosphorylase (carboxylating) activity"/>
    <property type="evidence" value="ECO:0007669"/>
    <property type="project" value="UniProtKB-EC"/>
</dbReference>
<dbReference type="InterPro" id="IPR027277">
    <property type="entry name" value="NadC/ModD"/>
</dbReference>
<gene>
    <name evidence="15" type="ORF">BEN30_04985</name>
</gene>
<keyword evidence="7 12" id="KW-0328">Glycosyltransferase</keyword>
<dbReference type="FunFam" id="3.90.1170.20:FF:000001">
    <property type="entry name" value="Nicotinate-nucleotide diphosphorylase (Carboxylating)"/>
    <property type="match status" value="1"/>
</dbReference>
<evidence type="ECO:0000256" key="7">
    <source>
        <dbReference type="ARBA" id="ARBA00022676"/>
    </source>
</evidence>
<comment type="similarity">
    <text evidence="3 12">Belongs to the NadC/ModD family.</text>
</comment>
<evidence type="ECO:0000259" key="13">
    <source>
        <dbReference type="Pfam" id="PF01729"/>
    </source>
</evidence>
<dbReference type="PANTHER" id="PTHR32179">
    <property type="entry name" value="NICOTINATE-NUCLEOTIDE PYROPHOSPHORYLASE [CARBOXYLATING]"/>
    <property type="match status" value="1"/>
</dbReference>
<dbReference type="InterPro" id="IPR037128">
    <property type="entry name" value="Quinolinate_PRibosylTase_N_sf"/>
</dbReference>
<dbReference type="Proteomes" id="UP000095347">
    <property type="component" value="Unassembled WGS sequence"/>
</dbReference>
<reference evidence="16" key="1">
    <citation type="submission" date="2016-07" db="EMBL/GenBank/DDBJ databases">
        <authorList>
            <person name="Florea S."/>
            <person name="Webb J.S."/>
            <person name="Jaromczyk J."/>
            <person name="Schardl C.L."/>
        </authorList>
    </citation>
    <scope>NUCLEOTIDE SEQUENCE [LARGE SCALE GENOMIC DNA]</scope>
    <source>
        <strain evidence="16">MV-1</strain>
    </source>
</reference>
<evidence type="ECO:0000256" key="11">
    <source>
        <dbReference type="ARBA" id="ARBA00069173"/>
    </source>
</evidence>
<comment type="subunit">
    <text evidence="4">Hexamer formed by 3 homodimers.</text>
</comment>
<dbReference type="UniPathway" id="UPA00253">
    <property type="reaction ID" value="UER00331"/>
</dbReference>
<dbReference type="InterPro" id="IPR036068">
    <property type="entry name" value="Nicotinate_pribotase-like_C"/>
</dbReference>
<comment type="function">
    <text evidence="1">Involved in the catabolism of quinolinic acid (QA).</text>
</comment>
<dbReference type="GO" id="GO:0005737">
    <property type="term" value="C:cytoplasm"/>
    <property type="evidence" value="ECO:0007669"/>
    <property type="project" value="TreeGrafter"/>
</dbReference>